<dbReference type="InterPro" id="IPR035907">
    <property type="entry name" value="Hppk_sf"/>
</dbReference>
<evidence type="ECO:0000256" key="10">
    <source>
        <dbReference type="ARBA" id="ARBA00029409"/>
    </source>
</evidence>
<evidence type="ECO:0000256" key="11">
    <source>
        <dbReference type="ARBA" id="ARBA00029766"/>
    </source>
</evidence>
<dbReference type="EMBL" id="JAKZGO010000028">
    <property type="protein sequence ID" value="MCH7415677.1"/>
    <property type="molecule type" value="Genomic_DNA"/>
</dbReference>
<dbReference type="EC" id="2.7.6.3" evidence="3"/>
<dbReference type="SUPFAM" id="SSF55083">
    <property type="entry name" value="6-hydroxymethyl-7,8-dihydropterin pyrophosphokinase, HPPK"/>
    <property type="match status" value="1"/>
</dbReference>
<keyword evidence="9" id="KW-0289">Folate biosynthesis</keyword>
<dbReference type="GO" id="GO:0003848">
    <property type="term" value="F:2-amino-4-hydroxy-6-hydroxymethyldihydropteridine diphosphokinase activity"/>
    <property type="evidence" value="ECO:0007669"/>
    <property type="project" value="UniProtKB-EC"/>
</dbReference>
<comment type="caution">
    <text evidence="14">The sequence shown here is derived from an EMBL/GenBank/DDBJ whole genome shotgun (WGS) entry which is preliminary data.</text>
</comment>
<evidence type="ECO:0000313" key="14">
    <source>
        <dbReference type="EMBL" id="MCH7415677.1"/>
    </source>
</evidence>
<evidence type="ECO:0000256" key="1">
    <source>
        <dbReference type="ARBA" id="ARBA00005051"/>
    </source>
</evidence>
<comment type="function">
    <text evidence="10">Catalyzes the transfer of pyrophosphate from adenosine triphosphate (ATP) to 6-hydroxymethyl-7,8-dihydropterin, an enzymatic step in folate biosynthesis pathway.</text>
</comment>
<dbReference type="InterPro" id="IPR000550">
    <property type="entry name" value="Hppk"/>
</dbReference>
<sequence>MRQVILIIGGNVGDRMALLSEAKSKLMFKIGQLKDKSAVYETQAWGGKSKGDYLNQILIFETDFEAEYILDIALKVEKELGRERDVKWGNRTMDIDILYFGEEIINKPNLIVPHPYISERRFVLVPLEEVLPDFVHPKFHLTNKELLRKCTDSCNVIKVQ</sequence>
<evidence type="ECO:0000256" key="6">
    <source>
        <dbReference type="ARBA" id="ARBA00022741"/>
    </source>
</evidence>
<evidence type="ECO:0000256" key="2">
    <source>
        <dbReference type="ARBA" id="ARBA00005810"/>
    </source>
</evidence>
<dbReference type="Gene3D" id="3.30.70.560">
    <property type="entry name" value="7,8-Dihydro-6-hydroxymethylpterin-pyrophosphokinase HPPK"/>
    <property type="match status" value="1"/>
</dbReference>
<evidence type="ECO:0000259" key="13">
    <source>
        <dbReference type="Pfam" id="PF01288"/>
    </source>
</evidence>
<dbReference type="PANTHER" id="PTHR43071:SF1">
    <property type="entry name" value="2-AMINO-4-HYDROXY-6-HYDROXYMETHYLDIHYDROPTERIDINE PYROPHOSPHOKINASE"/>
    <property type="match status" value="1"/>
</dbReference>
<gene>
    <name evidence="14" type="primary">folK</name>
    <name evidence="14" type="ORF">MM213_19405</name>
</gene>
<evidence type="ECO:0000256" key="5">
    <source>
        <dbReference type="ARBA" id="ARBA00022679"/>
    </source>
</evidence>
<evidence type="ECO:0000256" key="7">
    <source>
        <dbReference type="ARBA" id="ARBA00022777"/>
    </source>
</evidence>
<proteinExistence type="inferred from homology"/>
<protein>
    <recommendedName>
        <fullName evidence="4">2-amino-4-hydroxy-6-hydroxymethyldihydropteridine pyrophosphokinase</fullName>
        <ecNumber evidence="3">2.7.6.3</ecNumber>
    </recommendedName>
    <alternativeName>
        <fullName evidence="11">6-hydroxymethyl-7,8-dihydropterin pyrophosphokinase</fullName>
    </alternativeName>
    <alternativeName>
        <fullName evidence="12">7,8-dihydro-6-hydroxymethylpterin-pyrophosphokinase</fullName>
    </alternativeName>
</protein>
<accession>A0ABS9VGV8</accession>
<name>A0ABS9VGV8_9BACT</name>
<keyword evidence="8" id="KW-0067">ATP-binding</keyword>
<dbReference type="NCBIfam" id="TIGR01498">
    <property type="entry name" value="folK"/>
    <property type="match status" value="1"/>
</dbReference>
<feature type="domain" description="7,8-dihydro-6-hydroxymethylpterin-pyrophosphokinase" evidence="13">
    <location>
        <begin position="6"/>
        <end position="131"/>
    </location>
</feature>
<evidence type="ECO:0000256" key="12">
    <source>
        <dbReference type="ARBA" id="ARBA00033413"/>
    </source>
</evidence>
<evidence type="ECO:0000256" key="8">
    <source>
        <dbReference type="ARBA" id="ARBA00022840"/>
    </source>
</evidence>
<dbReference type="Proteomes" id="UP001165430">
    <property type="component" value="Unassembled WGS sequence"/>
</dbReference>
<evidence type="ECO:0000313" key="15">
    <source>
        <dbReference type="Proteomes" id="UP001165430"/>
    </source>
</evidence>
<dbReference type="Pfam" id="PF01288">
    <property type="entry name" value="HPPK"/>
    <property type="match status" value="1"/>
</dbReference>
<dbReference type="PANTHER" id="PTHR43071">
    <property type="entry name" value="2-AMINO-4-HYDROXY-6-HYDROXYMETHYLDIHYDROPTERIDINE PYROPHOSPHOKINASE"/>
    <property type="match status" value="1"/>
</dbReference>
<evidence type="ECO:0000256" key="4">
    <source>
        <dbReference type="ARBA" id="ARBA00016218"/>
    </source>
</evidence>
<dbReference type="RefSeq" id="WP_241414547.1">
    <property type="nucleotide sequence ID" value="NZ_JAKZGO010000028.1"/>
</dbReference>
<dbReference type="CDD" id="cd00483">
    <property type="entry name" value="HPPK"/>
    <property type="match status" value="1"/>
</dbReference>
<keyword evidence="5 14" id="KW-0808">Transferase</keyword>
<reference evidence="14" key="1">
    <citation type="submission" date="2022-03" db="EMBL/GenBank/DDBJ databases">
        <title>De novo assembled genomes of Belliella spp. (Cyclobacteriaceae) strains.</title>
        <authorList>
            <person name="Szabo A."/>
            <person name="Korponai K."/>
            <person name="Felfoldi T."/>
        </authorList>
    </citation>
    <scope>NUCLEOTIDE SEQUENCE</scope>
    <source>
        <strain evidence="14">DSM 111903</strain>
    </source>
</reference>
<organism evidence="14 15">
    <name type="scientific">Belliella alkalica</name>
    <dbReference type="NCBI Taxonomy" id="1730871"/>
    <lineage>
        <taxon>Bacteria</taxon>
        <taxon>Pseudomonadati</taxon>
        <taxon>Bacteroidota</taxon>
        <taxon>Cytophagia</taxon>
        <taxon>Cytophagales</taxon>
        <taxon>Cyclobacteriaceae</taxon>
        <taxon>Belliella</taxon>
    </lineage>
</organism>
<keyword evidence="15" id="KW-1185">Reference proteome</keyword>
<evidence type="ECO:0000256" key="3">
    <source>
        <dbReference type="ARBA" id="ARBA00013253"/>
    </source>
</evidence>
<comment type="similarity">
    <text evidence="2">Belongs to the HPPK family.</text>
</comment>
<evidence type="ECO:0000256" key="9">
    <source>
        <dbReference type="ARBA" id="ARBA00022909"/>
    </source>
</evidence>
<comment type="pathway">
    <text evidence="1">Cofactor biosynthesis; tetrahydrofolate biosynthesis; 2-amino-4-hydroxy-6-hydroxymethyl-7,8-dihydropteridine diphosphate from 7,8-dihydroneopterin triphosphate: step 4/4.</text>
</comment>
<keyword evidence="6" id="KW-0547">Nucleotide-binding</keyword>
<keyword evidence="7" id="KW-0418">Kinase</keyword>